<feature type="region of interest" description="Disordered" evidence="1">
    <location>
        <begin position="26"/>
        <end position="65"/>
    </location>
</feature>
<evidence type="ECO:0000313" key="3">
    <source>
        <dbReference type="Proteomes" id="UP001143192"/>
    </source>
</evidence>
<sequence length="100" mass="11096">MTDNHMVFFAEIAFIYGGNDSSEEDVFGSEKSSEKIIKSSERSSETTAISSGTGSGTHPHKVLGQAKLQRQAWGHPYNRNQASFFLFLHKVAKASMRFLP</sequence>
<protein>
    <submittedName>
        <fullName evidence="2">Uncharacterized protein</fullName>
    </submittedName>
</protein>
<comment type="caution">
    <text evidence="2">The sequence shown here is derived from an EMBL/GenBank/DDBJ whole genome shotgun (WGS) entry which is preliminary data.</text>
</comment>
<name>A0A9X2NTP1_9BACE</name>
<evidence type="ECO:0000256" key="1">
    <source>
        <dbReference type="SAM" id="MobiDB-lite"/>
    </source>
</evidence>
<feature type="compositionally biased region" description="Basic and acidic residues" evidence="1">
    <location>
        <begin position="31"/>
        <end position="44"/>
    </location>
</feature>
<evidence type="ECO:0000313" key="2">
    <source>
        <dbReference type="EMBL" id="MCR6505760.1"/>
    </source>
</evidence>
<keyword evidence="3" id="KW-1185">Reference proteome</keyword>
<dbReference type="EMBL" id="JAMZED010000038">
    <property type="protein sequence ID" value="MCR6505760.1"/>
    <property type="molecule type" value="Genomic_DNA"/>
</dbReference>
<accession>A0A9X2NTP1</accession>
<organism evidence="2 3">
    <name type="scientific">Bacteroides muris</name>
    <name type="common">ex Fokt et al. 2023</name>
    <dbReference type="NCBI Taxonomy" id="2937417"/>
    <lineage>
        <taxon>Bacteria</taxon>
        <taxon>Pseudomonadati</taxon>
        <taxon>Bacteroidota</taxon>
        <taxon>Bacteroidia</taxon>
        <taxon>Bacteroidales</taxon>
        <taxon>Bacteroidaceae</taxon>
        <taxon>Bacteroides</taxon>
    </lineage>
</organism>
<dbReference type="Proteomes" id="UP001143192">
    <property type="component" value="Unassembled WGS sequence"/>
</dbReference>
<proteinExistence type="predicted"/>
<reference evidence="2" key="2">
    <citation type="submission" date="2022-04" db="EMBL/GenBank/DDBJ databases">
        <authorList>
            <person name="Fokt H."/>
            <person name="Baines J."/>
        </authorList>
    </citation>
    <scope>NUCLEOTIDE SEQUENCE</scope>
    <source>
        <strain evidence="2">KH365_2</strain>
    </source>
</reference>
<gene>
    <name evidence="2" type="ORF">M1B79_14070</name>
</gene>
<reference evidence="2" key="1">
    <citation type="journal article" date="2022" name="Arch. Microbiol.">
        <title>Bacteroides muris sp. nov. isolated from the cecum of wild-derived house mice.</title>
        <authorList>
            <person name="Fokt H."/>
            <person name="Unni R."/>
            <person name="Repnik U."/>
            <person name="Schmitz R.A."/>
            <person name="Bramkamp M."/>
            <person name="Baines J.F."/>
            <person name="Unterweger D."/>
        </authorList>
    </citation>
    <scope>NUCLEOTIDE SEQUENCE</scope>
    <source>
        <strain evidence="2">KH365_2</strain>
    </source>
</reference>
<dbReference type="RefSeq" id="WP_257932128.1">
    <property type="nucleotide sequence ID" value="NZ_JAMZED010000038.1"/>
</dbReference>
<dbReference type="AlphaFoldDB" id="A0A9X2NTP1"/>